<dbReference type="EC" id="3.1.30.-" evidence="1"/>
<dbReference type="Gene3D" id="3.40.570.10">
    <property type="entry name" value="Extracellular Endonuclease, subunit A"/>
    <property type="match status" value="1"/>
</dbReference>
<dbReference type="GO" id="GO:0016787">
    <property type="term" value="F:hydrolase activity"/>
    <property type="evidence" value="ECO:0007669"/>
    <property type="project" value="UniProtKB-KW"/>
</dbReference>
<dbReference type="RefSeq" id="WP_143989570.1">
    <property type="nucleotide sequence ID" value="NZ_CABEIU010000002.1"/>
</dbReference>
<reference evidence="1 2" key="1">
    <citation type="submission" date="2019-05" db="EMBL/GenBank/DDBJ databases">
        <authorList>
            <consortium name="Pathogen Informatics"/>
        </authorList>
    </citation>
    <scope>NUCLEOTIDE SEQUENCE [LARGE SCALE GENOMIC DNA]</scope>
    <source>
        <strain evidence="1 2">NCTC10232</strain>
    </source>
</reference>
<gene>
    <name evidence="1" type="primary">endA_1</name>
    <name evidence="1" type="ORF">NCTC10232_00949</name>
</gene>
<proteinExistence type="predicted"/>
<dbReference type="AlphaFoldDB" id="A0A4V0EJP7"/>
<accession>A0A4V0EJP7</accession>
<protein>
    <submittedName>
        <fullName evidence="1">DNA-entry nuclease</fullName>
        <ecNumber evidence="1">3.1.30.-</ecNumber>
    </submittedName>
</protein>
<keyword evidence="1" id="KW-0378">Hydrolase</keyword>
<evidence type="ECO:0000313" key="2">
    <source>
        <dbReference type="Proteomes" id="UP000388056"/>
    </source>
</evidence>
<sequence length="234" mass="26961">MGYPHLHQAVYSITESVLEQLEIDDIEKLKKFYNGYGSFDLPNFVNFDTKIFEKLPNLDEFARNIEKSSRFTIGQALLSHKTIAKNTSKGKSQFKGSIFHTGHLLAYMLIGNLPETEFNSRKTNLENVVPLTPWANGRGFKLNTSYGNSQRVYEQLIKDSITESETDFRVFYQVEAIYDNDLENVPRGILLQAISNNKNHLRDLHVFVPNVKYGRNNGIDYSDWKLNQELLISM</sequence>
<organism evidence="1 2">
    <name type="scientific">Streptococcus oralis</name>
    <dbReference type="NCBI Taxonomy" id="1303"/>
    <lineage>
        <taxon>Bacteria</taxon>
        <taxon>Bacillati</taxon>
        <taxon>Bacillota</taxon>
        <taxon>Bacilli</taxon>
        <taxon>Lactobacillales</taxon>
        <taxon>Streptococcaceae</taxon>
        <taxon>Streptococcus</taxon>
    </lineage>
</organism>
<dbReference type="EMBL" id="CABEIU010000002">
    <property type="protein sequence ID" value="VTT08023.1"/>
    <property type="molecule type" value="Genomic_DNA"/>
</dbReference>
<dbReference type="Proteomes" id="UP000388056">
    <property type="component" value="Unassembled WGS sequence"/>
</dbReference>
<name>A0A4V0EJP7_STROR</name>
<evidence type="ECO:0000313" key="1">
    <source>
        <dbReference type="EMBL" id="VTT08023.1"/>
    </source>
</evidence>
<dbReference type="InterPro" id="IPR044929">
    <property type="entry name" value="DNA/RNA_non-sp_Endonuclease_sf"/>
</dbReference>